<keyword evidence="3 4" id="KW-0663">Pyridoxal phosphate</keyword>
<keyword evidence="6" id="KW-0808">Transferase</keyword>
<dbReference type="STRING" id="655863.F0XAM0"/>
<evidence type="ECO:0000256" key="4">
    <source>
        <dbReference type="RuleBase" id="RU003560"/>
    </source>
</evidence>
<protein>
    <submittedName>
        <fullName evidence="6">Aminotransferase class 3</fullName>
    </submittedName>
</protein>
<name>F0XAM0_GROCL</name>
<evidence type="ECO:0000313" key="7">
    <source>
        <dbReference type="Proteomes" id="UP000007796"/>
    </source>
</evidence>
<dbReference type="GO" id="GO:0005829">
    <property type="term" value="C:cytosol"/>
    <property type="evidence" value="ECO:0007669"/>
    <property type="project" value="TreeGrafter"/>
</dbReference>
<keyword evidence="7" id="KW-1185">Reference proteome</keyword>
<dbReference type="OrthoDB" id="5419315at2759"/>
<dbReference type="Gene3D" id="3.90.1150.10">
    <property type="entry name" value="Aspartate Aminotransferase, domain 1"/>
    <property type="match status" value="1"/>
</dbReference>
<dbReference type="InterPro" id="IPR015422">
    <property type="entry name" value="PyrdxlP-dep_Trfase_small"/>
</dbReference>
<dbReference type="FunFam" id="3.40.640.10:FF:000004">
    <property type="entry name" value="Acetylornithine aminotransferase"/>
    <property type="match status" value="1"/>
</dbReference>
<dbReference type="PANTHER" id="PTHR43094:SF1">
    <property type="entry name" value="AMINOTRANSFERASE CLASS-III"/>
    <property type="match status" value="1"/>
</dbReference>
<evidence type="ECO:0000313" key="6">
    <source>
        <dbReference type="EMBL" id="EFX06000.1"/>
    </source>
</evidence>
<dbReference type="AlphaFoldDB" id="F0XAM0"/>
<sequence>MSGSAGFMNNLDLPSGTHQKHASAPTSASSPDRGLPLVLKTQGHHIYVQDGREILDACGGAAVTCLGHGNQEVLNAMNRQAQSCSYVPYAFFDNQSTRNLEEWLVRTSNGVIAKVYLVSSGSEAMDGAMKLAREFFVWTGQPQRVNFIACKPSYHGTTLGALSLSGHISRRAPFQPLLMGGLGTSLGTSLVEHVTGCNTYRQQQAREADARFVARKAAELEAAFQRLGPATVCAFVVEPVVGAAAGCMPVAPGYLAAMKAVCARHGALLVLDEVMCGMGRTGTLHAWQHEMDGGDASPDIQTVGKGLGGGFQPCAAILAGRRVVTAMHEADGALFTHGHTYQNHPVASAAAFCVQTIIQRDSLLANVRARGAQLGVALHAQLDDHPHVGDIRGRGLFWGIELVQDRGSREPFPIEERVAKQIHDLALTSRFQLLVYYGQGCAGDSRGDHIMIMPAYTVTEKLVTLIVDTLTKVIHEVFSK</sequence>
<comment type="cofactor">
    <cofactor evidence="1">
        <name>pyridoxal 5'-phosphate</name>
        <dbReference type="ChEBI" id="CHEBI:597326"/>
    </cofactor>
</comment>
<dbReference type="InterPro" id="IPR005814">
    <property type="entry name" value="Aminotrans_3"/>
</dbReference>
<dbReference type="EMBL" id="GL629735">
    <property type="protein sequence ID" value="EFX06000.1"/>
    <property type="molecule type" value="Genomic_DNA"/>
</dbReference>
<gene>
    <name evidence="6" type="ORF">CMQ_4069</name>
</gene>
<evidence type="ECO:0000256" key="2">
    <source>
        <dbReference type="ARBA" id="ARBA00008954"/>
    </source>
</evidence>
<evidence type="ECO:0000256" key="5">
    <source>
        <dbReference type="SAM" id="MobiDB-lite"/>
    </source>
</evidence>
<reference evidence="6 7" key="1">
    <citation type="journal article" date="2011" name="Proc. Natl. Acad. Sci. U.S.A.">
        <title>Genome and transcriptome analyses of the mountain pine beetle-fungal symbiont Grosmannia clavigera, a lodgepole pine pathogen.</title>
        <authorList>
            <person name="DiGuistini S."/>
            <person name="Wang Y."/>
            <person name="Liao N.Y."/>
            <person name="Taylor G."/>
            <person name="Tanguay P."/>
            <person name="Feau N."/>
            <person name="Henrissat B."/>
            <person name="Chan S.K."/>
            <person name="Hesse-Orce U."/>
            <person name="Alamouti S.M."/>
            <person name="Tsui C.K.M."/>
            <person name="Docking R.T."/>
            <person name="Levasseur A."/>
            <person name="Haridas S."/>
            <person name="Robertson G."/>
            <person name="Birol I."/>
            <person name="Holt R.A."/>
            <person name="Marra M.A."/>
            <person name="Hamelin R.C."/>
            <person name="Hirst M."/>
            <person name="Jones S.J.M."/>
            <person name="Bohlmann J."/>
            <person name="Breuil C."/>
        </authorList>
    </citation>
    <scope>NUCLEOTIDE SEQUENCE [LARGE SCALE GENOMIC DNA]</scope>
    <source>
        <strain evidence="7">kw1407 / UAMH 11150</strain>
    </source>
</reference>
<dbReference type="CDD" id="cd00610">
    <property type="entry name" value="OAT_like"/>
    <property type="match status" value="1"/>
</dbReference>
<dbReference type="RefSeq" id="XP_014175482.1">
    <property type="nucleotide sequence ID" value="XM_014320007.1"/>
</dbReference>
<dbReference type="Pfam" id="PF00202">
    <property type="entry name" value="Aminotran_3"/>
    <property type="match status" value="1"/>
</dbReference>
<comment type="similarity">
    <text evidence="2 4">Belongs to the class-III pyridoxal-phosphate-dependent aminotransferase family.</text>
</comment>
<dbReference type="GO" id="GO:0030170">
    <property type="term" value="F:pyridoxal phosphate binding"/>
    <property type="evidence" value="ECO:0007669"/>
    <property type="project" value="InterPro"/>
</dbReference>
<organism evidence="7">
    <name type="scientific">Grosmannia clavigera (strain kw1407 / UAMH 11150)</name>
    <name type="common">Blue stain fungus</name>
    <name type="synonym">Graphiocladiella clavigera</name>
    <dbReference type="NCBI Taxonomy" id="655863"/>
    <lineage>
        <taxon>Eukaryota</taxon>
        <taxon>Fungi</taxon>
        <taxon>Dikarya</taxon>
        <taxon>Ascomycota</taxon>
        <taxon>Pezizomycotina</taxon>
        <taxon>Sordariomycetes</taxon>
        <taxon>Sordariomycetidae</taxon>
        <taxon>Ophiostomatales</taxon>
        <taxon>Ophiostomataceae</taxon>
        <taxon>Leptographium</taxon>
    </lineage>
</organism>
<dbReference type="InParanoid" id="F0XAM0"/>
<dbReference type="InterPro" id="IPR015424">
    <property type="entry name" value="PyrdxlP-dep_Trfase"/>
</dbReference>
<dbReference type="InterPro" id="IPR015421">
    <property type="entry name" value="PyrdxlP-dep_Trfase_major"/>
</dbReference>
<evidence type="ECO:0000256" key="3">
    <source>
        <dbReference type="ARBA" id="ARBA00022898"/>
    </source>
</evidence>
<dbReference type="Gene3D" id="3.40.640.10">
    <property type="entry name" value="Type I PLP-dependent aspartate aminotransferase-like (Major domain)"/>
    <property type="match status" value="1"/>
</dbReference>
<evidence type="ECO:0000256" key="1">
    <source>
        <dbReference type="ARBA" id="ARBA00001933"/>
    </source>
</evidence>
<dbReference type="SUPFAM" id="SSF53383">
    <property type="entry name" value="PLP-dependent transferases"/>
    <property type="match status" value="1"/>
</dbReference>
<dbReference type="eggNOG" id="KOG1404">
    <property type="taxonomic scope" value="Eukaryota"/>
</dbReference>
<dbReference type="HOGENOM" id="CLU_016922_4_0_1"/>
<feature type="region of interest" description="Disordered" evidence="5">
    <location>
        <begin position="1"/>
        <end position="35"/>
    </location>
</feature>
<dbReference type="NCBIfam" id="NF005685">
    <property type="entry name" value="PRK07483.1"/>
    <property type="match status" value="1"/>
</dbReference>
<dbReference type="GeneID" id="25977239"/>
<dbReference type="Proteomes" id="UP000007796">
    <property type="component" value="Unassembled WGS sequence"/>
</dbReference>
<dbReference type="GO" id="GO:0008483">
    <property type="term" value="F:transaminase activity"/>
    <property type="evidence" value="ECO:0007669"/>
    <property type="project" value="UniProtKB-KW"/>
</dbReference>
<accession>F0XAM0</accession>
<proteinExistence type="inferred from homology"/>
<dbReference type="PANTHER" id="PTHR43094">
    <property type="entry name" value="AMINOTRANSFERASE"/>
    <property type="match status" value="1"/>
</dbReference>
<keyword evidence="6" id="KW-0032">Aminotransferase</keyword>